<dbReference type="InterPro" id="IPR037069">
    <property type="entry name" value="AcylCoA_DH/ox_N_sf"/>
</dbReference>
<keyword evidence="5" id="KW-0809">Transit peptide</keyword>
<dbReference type="RefSeq" id="WP_184130877.1">
    <property type="nucleotide sequence ID" value="NZ_JACHFL010000004.1"/>
</dbReference>
<dbReference type="FunFam" id="2.40.110.10:FF:000002">
    <property type="entry name" value="Acyl-CoA dehydrogenase fadE12"/>
    <property type="match status" value="1"/>
</dbReference>
<evidence type="ECO:0000256" key="11">
    <source>
        <dbReference type="RuleBase" id="RU362125"/>
    </source>
</evidence>
<evidence type="ECO:0000256" key="9">
    <source>
        <dbReference type="ARBA" id="ARBA00039033"/>
    </source>
</evidence>
<keyword evidence="16" id="KW-1185">Reference proteome</keyword>
<dbReference type="Pfam" id="PF02771">
    <property type="entry name" value="Acyl-CoA_dh_N"/>
    <property type="match status" value="1"/>
</dbReference>
<evidence type="ECO:0000259" key="12">
    <source>
        <dbReference type="Pfam" id="PF00441"/>
    </source>
</evidence>
<dbReference type="SUPFAM" id="SSF47203">
    <property type="entry name" value="Acyl-CoA dehydrogenase C-terminal domain-like"/>
    <property type="match status" value="1"/>
</dbReference>
<accession>A0A7W8JU05</accession>
<dbReference type="PANTHER" id="PTHR42807">
    <property type="entry name" value="GLUTARYL-COA DEHYDROGENASE, MITOCHONDRIAL"/>
    <property type="match status" value="1"/>
</dbReference>
<keyword evidence="3 11" id="KW-0285">Flavoprotein</keyword>
<evidence type="ECO:0000313" key="16">
    <source>
        <dbReference type="Proteomes" id="UP000552709"/>
    </source>
</evidence>
<dbReference type="InterPro" id="IPR046373">
    <property type="entry name" value="Acyl-CoA_Oxase/DH_mid-dom_sf"/>
</dbReference>
<evidence type="ECO:0000256" key="8">
    <source>
        <dbReference type="ARBA" id="ARBA00037927"/>
    </source>
</evidence>
<feature type="domain" description="Acyl-CoA dehydrogenase/oxidase C-terminal" evidence="12">
    <location>
        <begin position="232"/>
        <end position="379"/>
    </location>
</feature>
<sequence length="386" mass="41950">MIDEFAVHELLTPDERLVRESVRAYCDAELLPQIAAWWDEGNLPVRDVMRGFGGMGLLGPTTPEEYGGAGVTYSAYGAMMYELERVDSGLRSAASVQGSLVMYPILTFGSDEQKRRWLPGLASGELIGCFGLTEPDGGSDPGAMRTRARKDGDEYVLNGNKMWITNSPEADVAVVWAKDEEGVIRGFIVPTDSPGFKAPAIKRKMSLRASVTGEIVLEDCRIPADNLLPGSQGLKSPLSCLTSARFGIAWGAMGALEAVLQTALDYTVDRTTFGKPIASRQLVQDKLVRMATDHSTGLLLAWRLGTLKDAGRMNFAQVSYAKRNNVRVALSGARLAREMLGGNGITTEYPVIRHMLNLETVDTYEGTHDIHTLIVGRHLTGQGALE</sequence>
<organism evidence="15 16">
    <name type="scientific">Deinococcus humi</name>
    <dbReference type="NCBI Taxonomy" id="662880"/>
    <lineage>
        <taxon>Bacteria</taxon>
        <taxon>Thermotogati</taxon>
        <taxon>Deinococcota</taxon>
        <taxon>Deinococci</taxon>
        <taxon>Deinococcales</taxon>
        <taxon>Deinococcaceae</taxon>
        <taxon>Deinococcus</taxon>
    </lineage>
</organism>
<comment type="caution">
    <text evidence="15">The sequence shown here is derived from an EMBL/GenBank/DDBJ whole genome shotgun (WGS) entry which is preliminary data.</text>
</comment>
<dbReference type="InterPro" id="IPR009100">
    <property type="entry name" value="AcylCoA_DH/oxidase_NM_dom_sf"/>
</dbReference>
<dbReference type="InterPro" id="IPR006091">
    <property type="entry name" value="Acyl-CoA_Oxase/DH_mid-dom"/>
</dbReference>
<dbReference type="Gene3D" id="2.40.110.10">
    <property type="entry name" value="Butyryl-CoA Dehydrogenase, subunit A, domain 2"/>
    <property type="match status" value="1"/>
</dbReference>
<dbReference type="FunFam" id="1.10.540.10:FF:000026">
    <property type="entry name" value="Acyl-CoA dehydrogenase medium chain"/>
    <property type="match status" value="1"/>
</dbReference>
<evidence type="ECO:0000256" key="1">
    <source>
        <dbReference type="ARBA" id="ARBA00001974"/>
    </source>
</evidence>
<dbReference type="PROSITE" id="PS00073">
    <property type="entry name" value="ACYL_COA_DH_2"/>
    <property type="match status" value="1"/>
</dbReference>
<dbReference type="Pfam" id="PF02770">
    <property type="entry name" value="Acyl-CoA_dh_M"/>
    <property type="match status" value="1"/>
</dbReference>
<comment type="similarity">
    <text evidence="2 11">Belongs to the acyl-CoA dehydrogenase family.</text>
</comment>
<dbReference type="InterPro" id="IPR036250">
    <property type="entry name" value="AcylCo_DH-like_C"/>
</dbReference>
<gene>
    <name evidence="15" type="ORF">HNQ08_002033</name>
</gene>
<dbReference type="PANTHER" id="PTHR42807:SF1">
    <property type="entry name" value="GLUTARYL-COA DEHYDROGENASE, MITOCHONDRIAL"/>
    <property type="match status" value="1"/>
</dbReference>
<evidence type="ECO:0000256" key="10">
    <source>
        <dbReference type="ARBA" id="ARBA00049493"/>
    </source>
</evidence>
<name>A0A7W8JU05_9DEIO</name>
<dbReference type="Pfam" id="PF00441">
    <property type="entry name" value="Acyl-CoA_dh_1"/>
    <property type="match status" value="1"/>
</dbReference>
<dbReference type="GO" id="GO:0004361">
    <property type="term" value="F:glutaryl-CoA dehydrogenase activity"/>
    <property type="evidence" value="ECO:0007669"/>
    <property type="project" value="UniProtKB-EC"/>
</dbReference>
<dbReference type="EMBL" id="JACHFL010000004">
    <property type="protein sequence ID" value="MBB5362935.1"/>
    <property type="molecule type" value="Genomic_DNA"/>
</dbReference>
<evidence type="ECO:0000256" key="4">
    <source>
        <dbReference type="ARBA" id="ARBA00022827"/>
    </source>
</evidence>
<dbReference type="GO" id="GO:0050660">
    <property type="term" value="F:flavin adenine dinucleotide binding"/>
    <property type="evidence" value="ECO:0007669"/>
    <property type="project" value="InterPro"/>
</dbReference>
<dbReference type="InterPro" id="IPR006089">
    <property type="entry name" value="Acyl-CoA_DH_CS"/>
</dbReference>
<keyword evidence="6 11" id="KW-0560">Oxidoreductase</keyword>
<feature type="domain" description="Acyl-CoA dehydrogenase/oxidase N-terminal" evidence="14">
    <location>
        <begin position="12"/>
        <end position="125"/>
    </location>
</feature>
<dbReference type="Proteomes" id="UP000552709">
    <property type="component" value="Unassembled WGS sequence"/>
</dbReference>
<dbReference type="Gene3D" id="1.10.540.10">
    <property type="entry name" value="Acyl-CoA dehydrogenase/oxidase, N-terminal domain"/>
    <property type="match status" value="1"/>
</dbReference>
<comment type="pathway">
    <text evidence="7">Amino-acid metabolism; lysine degradation.</text>
</comment>
<dbReference type="InterPro" id="IPR009075">
    <property type="entry name" value="AcylCo_DH/oxidase_C"/>
</dbReference>
<evidence type="ECO:0000259" key="14">
    <source>
        <dbReference type="Pfam" id="PF02771"/>
    </source>
</evidence>
<evidence type="ECO:0000256" key="3">
    <source>
        <dbReference type="ARBA" id="ARBA00022630"/>
    </source>
</evidence>
<evidence type="ECO:0000256" key="5">
    <source>
        <dbReference type="ARBA" id="ARBA00022946"/>
    </source>
</evidence>
<evidence type="ECO:0000256" key="6">
    <source>
        <dbReference type="ARBA" id="ARBA00023002"/>
    </source>
</evidence>
<dbReference type="Gene3D" id="1.20.140.10">
    <property type="entry name" value="Butyryl-CoA Dehydrogenase, subunit A, domain 3"/>
    <property type="match status" value="1"/>
</dbReference>
<evidence type="ECO:0000259" key="13">
    <source>
        <dbReference type="Pfam" id="PF02770"/>
    </source>
</evidence>
<evidence type="ECO:0000256" key="7">
    <source>
        <dbReference type="ARBA" id="ARBA00037899"/>
    </source>
</evidence>
<dbReference type="AlphaFoldDB" id="A0A7W8JU05"/>
<keyword evidence="4 11" id="KW-0274">FAD</keyword>
<dbReference type="SUPFAM" id="SSF56645">
    <property type="entry name" value="Acyl-CoA dehydrogenase NM domain-like"/>
    <property type="match status" value="1"/>
</dbReference>
<dbReference type="InterPro" id="IPR052033">
    <property type="entry name" value="Glutaryl-CoA_DH_mitochondrial"/>
</dbReference>
<evidence type="ECO:0000313" key="15">
    <source>
        <dbReference type="EMBL" id="MBB5362935.1"/>
    </source>
</evidence>
<comment type="pathway">
    <text evidence="8">Amino-acid metabolism; tryptophan metabolism.</text>
</comment>
<dbReference type="GO" id="GO:0000062">
    <property type="term" value="F:fatty-acyl-CoA binding"/>
    <property type="evidence" value="ECO:0007669"/>
    <property type="project" value="TreeGrafter"/>
</dbReference>
<reference evidence="15 16" key="1">
    <citation type="submission" date="2020-08" db="EMBL/GenBank/DDBJ databases">
        <title>Genomic Encyclopedia of Type Strains, Phase IV (KMG-IV): sequencing the most valuable type-strain genomes for metagenomic binning, comparative biology and taxonomic classification.</title>
        <authorList>
            <person name="Goeker M."/>
        </authorList>
    </citation>
    <scope>NUCLEOTIDE SEQUENCE [LARGE SCALE GENOMIC DNA]</scope>
    <source>
        <strain evidence="15 16">DSM 27939</strain>
    </source>
</reference>
<dbReference type="PROSITE" id="PS00072">
    <property type="entry name" value="ACYL_COA_DH_1"/>
    <property type="match status" value="1"/>
</dbReference>
<dbReference type="GO" id="GO:0046949">
    <property type="term" value="P:fatty-acyl-CoA biosynthetic process"/>
    <property type="evidence" value="ECO:0007669"/>
    <property type="project" value="TreeGrafter"/>
</dbReference>
<dbReference type="InterPro" id="IPR013786">
    <property type="entry name" value="AcylCoA_DH/ox_N"/>
</dbReference>
<dbReference type="GO" id="GO:0033539">
    <property type="term" value="P:fatty acid beta-oxidation using acyl-CoA dehydrogenase"/>
    <property type="evidence" value="ECO:0007669"/>
    <property type="project" value="TreeGrafter"/>
</dbReference>
<feature type="domain" description="Acyl-CoA oxidase/dehydrogenase middle" evidence="13">
    <location>
        <begin position="129"/>
        <end position="220"/>
    </location>
</feature>
<protein>
    <recommendedName>
        <fullName evidence="9">glutaryl-CoA dehydrogenase (ETF)</fullName>
        <ecNumber evidence="9">1.3.8.6</ecNumber>
    </recommendedName>
</protein>
<evidence type="ECO:0000256" key="2">
    <source>
        <dbReference type="ARBA" id="ARBA00009347"/>
    </source>
</evidence>
<comment type="cofactor">
    <cofactor evidence="1 11">
        <name>FAD</name>
        <dbReference type="ChEBI" id="CHEBI:57692"/>
    </cofactor>
</comment>
<proteinExistence type="inferred from homology"/>
<comment type="catalytic activity">
    <reaction evidence="10">
        <text>glutaryl-CoA + oxidized [electron-transfer flavoprotein] + 2 H(+) = (2E)-butenoyl-CoA + reduced [electron-transfer flavoprotein] + CO2</text>
        <dbReference type="Rhea" id="RHEA:13389"/>
        <dbReference type="Rhea" id="RHEA-COMP:10685"/>
        <dbReference type="Rhea" id="RHEA-COMP:10686"/>
        <dbReference type="ChEBI" id="CHEBI:15378"/>
        <dbReference type="ChEBI" id="CHEBI:16526"/>
        <dbReference type="ChEBI" id="CHEBI:57332"/>
        <dbReference type="ChEBI" id="CHEBI:57378"/>
        <dbReference type="ChEBI" id="CHEBI:57692"/>
        <dbReference type="ChEBI" id="CHEBI:58307"/>
        <dbReference type="EC" id="1.3.8.6"/>
    </reaction>
</comment>
<dbReference type="EC" id="1.3.8.6" evidence="9"/>